<dbReference type="InParanoid" id="A0A068U2E2"/>
<protein>
    <submittedName>
        <fullName evidence="1">Uncharacterized protein</fullName>
    </submittedName>
</protein>
<proteinExistence type="predicted"/>
<dbReference type="Proteomes" id="UP000295252">
    <property type="component" value="Chromosome IX"/>
</dbReference>
<dbReference type="Gramene" id="CDP01768">
    <property type="protein sequence ID" value="CDP01768"/>
    <property type="gene ID" value="GSCOC_T00036925001"/>
</dbReference>
<name>A0A068U2E2_COFCA</name>
<organism evidence="1 2">
    <name type="scientific">Coffea canephora</name>
    <name type="common">Robusta coffee</name>
    <dbReference type="NCBI Taxonomy" id="49390"/>
    <lineage>
        <taxon>Eukaryota</taxon>
        <taxon>Viridiplantae</taxon>
        <taxon>Streptophyta</taxon>
        <taxon>Embryophyta</taxon>
        <taxon>Tracheophyta</taxon>
        <taxon>Spermatophyta</taxon>
        <taxon>Magnoliopsida</taxon>
        <taxon>eudicotyledons</taxon>
        <taxon>Gunneridae</taxon>
        <taxon>Pentapetalae</taxon>
        <taxon>asterids</taxon>
        <taxon>lamiids</taxon>
        <taxon>Gentianales</taxon>
        <taxon>Rubiaceae</taxon>
        <taxon>Ixoroideae</taxon>
        <taxon>Gardenieae complex</taxon>
        <taxon>Bertiereae - Coffeeae clade</taxon>
        <taxon>Coffeeae</taxon>
        <taxon>Coffea</taxon>
    </lineage>
</organism>
<keyword evidence="2" id="KW-1185">Reference proteome</keyword>
<dbReference type="AlphaFoldDB" id="A0A068U2E2"/>
<evidence type="ECO:0000313" key="2">
    <source>
        <dbReference type="Proteomes" id="UP000295252"/>
    </source>
</evidence>
<sequence length="62" mass="6947">MTWEGDTGHQPMGPFSSSAIQHVVPVRLRFALSSPSLCLRPKKVTCRSPFPSRAPNFFHCTF</sequence>
<dbReference type="EMBL" id="HG739091">
    <property type="protein sequence ID" value="CDP01768.1"/>
    <property type="molecule type" value="Genomic_DNA"/>
</dbReference>
<gene>
    <name evidence="1" type="ORF">GSCOC_T00036925001</name>
</gene>
<evidence type="ECO:0000313" key="1">
    <source>
        <dbReference type="EMBL" id="CDP01768.1"/>
    </source>
</evidence>
<reference evidence="2" key="1">
    <citation type="journal article" date="2014" name="Science">
        <title>The coffee genome provides insight into the convergent evolution of caffeine biosynthesis.</title>
        <authorList>
            <person name="Denoeud F."/>
            <person name="Carretero-Paulet L."/>
            <person name="Dereeper A."/>
            <person name="Droc G."/>
            <person name="Guyot R."/>
            <person name="Pietrella M."/>
            <person name="Zheng C."/>
            <person name="Alberti A."/>
            <person name="Anthony F."/>
            <person name="Aprea G."/>
            <person name="Aury J.M."/>
            <person name="Bento P."/>
            <person name="Bernard M."/>
            <person name="Bocs S."/>
            <person name="Campa C."/>
            <person name="Cenci A."/>
            <person name="Combes M.C."/>
            <person name="Crouzillat D."/>
            <person name="Da Silva C."/>
            <person name="Daddiego L."/>
            <person name="De Bellis F."/>
            <person name="Dussert S."/>
            <person name="Garsmeur O."/>
            <person name="Gayraud T."/>
            <person name="Guignon V."/>
            <person name="Jahn K."/>
            <person name="Jamilloux V."/>
            <person name="Joet T."/>
            <person name="Labadie K."/>
            <person name="Lan T."/>
            <person name="Leclercq J."/>
            <person name="Lepelley M."/>
            <person name="Leroy T."/>
            <person name="Li L.T."/>
            <person name="Librado P."/>
            <person name="Lopez L."/>
            <person name="Munoz A."/>
            <person name="Noel B."/>
            <person name="Pallavicini A."/>
            <person name="Perrotta G."/>
            <person name="Poncet V."/>
            <person name="Pot D."/>
            <person name="Priyono X."/>
            <person name="Rigoreau M."/>
            <person name="Rouard M."/>
            <person name="Rozas J."/>
            <person name="Tranchant-Dubreuil C."/>
            <person name="VanBuren R."/>
            <person name="Zhang Q."/>
            <person name="Andrade A.C."/>
            <person name="Argout X."/>
            <person name="Bertrand B."/>
            <person name="de Kochko A."/>
            <person name="Graziosi G."/>
            <person name="Henry R.J."/>
            <person name="Jayarama X."/>
            <person name="Ming R."/>
            <person name="Nagai C."/>
            <person name="Rounsley S."/>
            <person name="Sankoff D."/>
            <person name="Giuliano G."/>
            <person name="Albert V.A."/>
            <person name="Wincker P."/>
            <person name="Lashermes P."/>
        </authorList>
    </citation>
    <scope>NUCLEOTIDE SEQUENCE [LARGE SCALE GENOMIC DNA]</scope>
    <source>
        <strain evidence="2">cv. DH200-94</strain>
    </source>
</reference>
<accession>A0A068U2E2</accession>